<proteinExistence type="predicted"/>
<keyword evidence="2" id="KW-1185">Reference proteome</keyword>
<protein>
    <submittedName>
        <fullName evidence="3">MADF domain-containing protein</fullName>
    </submittedName>
</protein>
<dbReference type="PROSITE" id="PS51029">
    <property type="entry name" value="MADF"/>
    <property type="match status" value="1"/>
</dbReference>
<dbReference type="Proteomes" id="UP000887540">
    <property type="component" value="Unplaced"/>
</dbReference>
<evidence type="ECO:0000259" key="1">
    <source>
        <dbReference type="PROSITE" id="PS51029"/>
    </source>
</evidence>
<dbReference type="PANTHER" id="PTHR12243:SF67">
    <property type="entry name" value="COREPRESSOR OF PANGOLIN, ISOFORM A-RELATED"/>
    <property type="match status" value="1"/>
</dbReference>
<dbReference type="InterPro" id="IPR039353">
    <property type="entry name" value="TF_Adf1"/>
</dbReference>
<feature type="domain" description="MADF" evidence="1">
    <location>
        <begin position="41"/>
        <end position="131"/>
    </location>
</feature>
<dbReference type="AlphaFoldDB" id="A0A914DCS0"/>
<evidence type="ECO:0000313" key="3">
    <source>
        <dbReference type="WBParaSite" id="ACRNAN_scaffold2344.g32605.t1"/>
    </source>
</evidence>
<reference evidence="3" key="1">
    <citation type="submission" date="2022-11" db="UniProtKB">
        <authorList>
            <consortium name="WormBaseParasite"/>
        </authorList>
    </citation>
    <scope>IDENTIFICATION</scope>
</reference>
<name>A0A914DCS0_9BILA</name>
<dbReference type="InterPro" id="IPR006578">
    <property type="entry name" value="MADF-dom"/>
</dbReference>
<dbReference type="PANTHER" id="PTHR12243">
    <property type="entry name" value="MADF DOMAIN TRANSCRIPTION FACTOR"/>
    <property type="match status" value="1"/>
</dbReference>
<evidence type="ECO:0000313" key="2">
    <source>
        <dbReference type="Proteomes" id="UP000887540"/>
    </source>
</evidence>
<dbReference type="WBParaSite" id="ACRNAN_scaffold2344.g32605.t1">
    <property type="protein sequence ID" value="ACRNAN_scaffold2344.g32605.t1"/>
    <property type="gene ID" value="ACRNAN_scaffold2344.g32605"/>
</dbReference>
<sequence length="300" mass="35432">MEIIKEEIPEDIIYEASYSSQPENPLNKSIANLLNDEEKRYFISEVKKRPELWSIRNPDHANRIKRRASWEEVAVMFSTPERILSGSDMLNAYKNFKDTTTRIFRRLRTKPGFNVHWPFFQDMEFIIDNLPDSEKVELLEKYQRLKGYQPETVPITTVKIYENDKNEENLPSTSWETSIESLIKPISEDPLTLSSVLFNEKPSRKRRNSNPLPTMVNIQSEELEEPIESSLFNQHTAHTSQQITSLVEEKRDRFDHFGALVASTMREIFNNGLQDEAFKMKREIHDIIEKYEEKFLFNHQ</sequence>
<accession>A0A914DCS0</accession>
<organism evidence="2 3">
    <name type="scientific">Acrobeloides nanus</name>
    <dbReference type="NCBI Taxonomy" id="290746"/>
    <lineage>
        <taxon>Eukaryota</taxon>
        <taxon>Metazoa</taxon>
        <taxon>Ecdysozoa</taxon>
        <taxon>Nematoda</taxon>
        <taxon>Chromadorea</taxon>
        <taxon>Rhabditida</taxon>
        <taxon>Tylenchina</taxon>
        <taxon>Cephalobomorpha</taxon>
        <taxon>Cephaloboidea</taxon>
        <taxon>Cephalobidae</taxon>
        <taxon>Acrobeloides</taxon>
    </lineage>
</organism>
<dbReference type="SMART" id="SM00595">
    <property type="entry name" value="MADF"/>
    <property type="match status" value="1"/>
</dbReference>
<dbReference type="Pfam" id="PF10545">
    <property type="entry name" value="MADF_DNA_bdg"/>
    <property type="match status" value="1"/>
</dbReference>